<gene>
    <name evidence="3" type="ORF">TEGL_22690</name>
</gene>
<accession>A0ABZ2EVY3</accession>
<dbReference type="Proteomes" id="UP001348492">
    <property type="component" value="Chromosome"/>
</dbReference>
<keyword evidence="2" id="KW-0472">Membrane</keyword>
<evidence type="ECO:0000256" key="2">
    <source>
        <dbReference type="SAM" id="Phobius"/>
    </source>
</evidence>
<feature type="transmembrane region" description="Helical" evidence="2">
    <location>
        <begin position="96"/>
        <end position="112"/>
    </location>
</feature>
<evidence type="ECO:0000313" key="4">
    <source>
        <dbReference type="Proteomes" id="UP001348492"/>
    </source>
</evidence>
<keyword evidence="2" id="KW-0812">Transmembrane</keyword>
<keyword evidence="1" id="KW-0175">Coiled coil</keyword>
<keyword evidence="2" id="KW-1133">Transmembrane helix</keyword>
<keyword evidence="4" id="KW-1185">Reference proteome</keyword>
<organism evidence="3 4">
    <name type="scientific">Terrisporobacter glycolicus ATCC 14880 = DSM 1288</name>
    <dbReference type="NCBI Taxonomy" id="1121315"/>
    <lineage>
        <taxon>Bacteria</taxon>
        <taxon>Bacillati</taxon>
        <taxon>Bacillota</taxon>
        <taxon>Clostridia</taxon>
        <taxon>Peptostreptococcales</taxon>
        <taxon>Peptostreptococcaceae</taxon>
        <taxon>Terrisporobacter</taxon>
    </lineage>
</organism>
<dbReference type="RefSeq" id="WP_018590675.1">
    <property type="nucleotide sequence ID" value="NZ_CP117523.1"/>
</dbReference>
<dbReference type="EMBL" id="CP117523">
    <property type="protein sequence ID" value="WWD83853.1"/>
    <property type="molecule type" value="Genomic_DNA"/>
</dbReference>
<proteinExistence type="predicted"/>
<feature type="coiled-coil region" evidence="1">
    <location>
        <begin position="24"/>
        <end position="51"/>
    </location>
</feature>
<evidence type="ECO:0000313" key="3">
    <source>
        <dbReference type="EMBL" id="WWD83853.1"/>
    </source>
</evidence>
<reference evidence="3 4" key="1">
    <citation type="journal article" date="2023" name="PLoS ONE">
        <title>Genome-based metabolic and phylogenomic analysis of three Terrisporobacter species.</title>
        <authorList>
            <person name="Boer T."/>
            <person name="Bengelsdorf F.R."/>
            <person name="Bomeke M."/>
            <person name="Daniel R."/>
            <person name="Poehlein A."/>
        </authorList>
    </citation>
    <scope>NUCLEOTIDE SEQUENCE [LARGE SCALE GENOMIC DNA]</scope>
    <source>
        <strain evidence="3 4">DSM 1288</strain>
    </source>
</reference>
<sequence length="126" mass="15192">MHKSKDEIKKEFSDVKNLYKDGFKQVKEEQKRKTEEKFNKEREEYAKTKKVNYCSPTCWETMSQEKLKKINSFLTYFGIFFVAFGLLFLFGSDDKLLSIFIVLVGLYFLYFDPRRFTNSYKSNKKH</sequence>
<name>A0ABZ2EVY3_9FIRM</name>
<protein>
    <submittedName>
        <fullName evidence="3">Uncharacterized protein</fullName>
    </submittedName>
</protein>
<feature type="transmembrane region" description="Helical" evidence="2">
    <location>
        <begin position="73"/>
        <end position="90"/>
    </location>
</feature>
<evidence type="ECO:0000256" key="1">
    <source>
        <dbReference type="SAM" id="Coils"/>
    </source>
</evidence>